<dbReference type="InterPro" id="IPR036047">
    <property type="entry name" value="F-box-like_dom_sf"/>
</dbReference>
<evidence type="ECO:0008006" key="3">
    <source>
        <dbReference type="Google" id="ProtNLM"/>
    </source>
</evidence>
<dbReference type="EMBL" id="JACEFO010000544">
    <property type="protein sequence ID" value="KAF8765845.1"/>
    <property type="molecule type" value="Genomic_DNA"/>
</dbReference>
<dbReference type="AlphaFoldDB" id="A0A835FN44"/>
<keyword evidence="2" id="KW-1185">Reference proteome</keyword>
<organism evidence="1 2">
    <name type="scientific">Digitaria exilis</name>
    <dbReference type="NCBI Taxonomy" id="1010633"/>
    <lineage>
        <taxon>Eukaryota</taxon>
        <taxon>Viridiplantae</taxon>
        <taxon>Streptophyta</taxon>
        <taxon>Embryophyta</taxon>
        <taxon>Tracheophyta</taxon>
        <taxon>Spermatophyta</taxon>
        <taxon>Magnoliopsida</taxon>
        <taxon>Liliopsida</taxon>
        <taxon>Poales</taxon>
        <taxon>Poaceae</taxon>
        <taxon>PACMAD clade</taxon>
        <taxon>Panicoideae</taxon>
        <taxon>Panicodae</taxon>
        <taxon>Paniceae</taxon>
        <taxon>Anthephorinae</taxon>
        <taxon>Digitaria</taxon>
    </lineage>
</organism>
<dbReference type="SUPFAM" id="SSF81383">
    <property type="entry name" value="F-box domain"/>
    <property type="match status" value="1"/>
</dbReference>
<comment type="caution">
    <text evidence="1">The sequence shown here is derived from an EMBL/GenBank/DDBJ whole genome shotgun (WGS) entry which is preliminary data.</text>
</comment>
<name>A0A835FN44_9POAL</name>
<proteinExistence type="predicted"/>
<sequence length="263" mass="29052">MVMVSPLHSAITADRWDAEGLLGRLIVLVHAAFLDAGFVPLPRHPWWSRSTVPRQAGETASALSLRYAAPQLPLLLLQQQQQHRHGAAEVAVLRLLAHGSRHLVLYARSKCGPWPVERCAVVDALAAAPLLSGGLDATARREAGGALAPDLRRALPGRARRHVPQGRRRAGAHLHVAPRRRQGGAVLSRLATGGDLARVERVCNGLRRLVAERDCQLWKPRYRAGSLRLRGCCHSPETSWKERYMKERRGRLPRIITSPKPVL</sequence>
<evidence type="ECO:0000313" key="1">
    <source>
        <dbReference type="EMBL" id="KAF8765845.1"/>
    </source>
</evidence>
<protein>
    <recommendedName>
        <fullName evidence="3">F-box domain-containing protein</fullName>
    </recommendedName>
</protein>
<reference evidence="1" key="1">
    <citation type="submission" date="2020-07" db="EMBL/GenBank/DDBJ databases">
        <title>Genome sequence and genetic diversity analysis of an under-domesticated orphan crop, white fonio (Digitaria exilis).</title>
        <authorList>
            <person name="Bennetzen J.L."/>
            <person name="Chen S."/>
            <person name="Ma X."/>
            <person name="Wang X."/>
            <person name="Yssel A.E.J."/>
            <person name="Chaluvadi S.R."/>
            <person name="Johnson M."/>
            <person name="Gangashetty P."/>
            <person name="Hamidou F."/>
            <person name="Sanogo M.D."/>
            <person name="Zwaenepoel A."/>
            <person name="Wallace J."/>
            <person name="Van De Peer Y."/>
            <person name="Van Deynze A."/>
        </authorList>
    </citation>
    <scope>NUCLEOTIDE SEQUENCE</scope>
    <source>
        <tissue evidence="1">Leaves</tissue>
    </source>
</reference>
<evidence type="ECO:0000313" key="2">
    <source>
        <dbReference type="Proteomes" id="UP000636709"/>
    </source>
</evidence>
<dbReference type="PANTHER" id="PTHR34791">
    <property type="entry name" value="OS02G0272100 PROTEIN"/>
    <property type="match status" value="1"/>
</dbReference>
<dbReference type="OrthoDB" id="684434at2759"/>
<accession>A0A835FN44</accession>
<gene>
    <name evidence="1" type="ORF">HU200_008359</name>
</gene>
<dbReference type="Proteomes" id="UP000636709">
    <property type="component" value="Unassembled WGS sequence"/>
</dbReference>
<dbReference type="PANTHER" id="PTHR34791:SF1">
    <property type="entry name" value="OS02G0272100 PROTEIN"/>
    <property type="match status" value="1"/>
</dbReference>